<dbReference type="Proteomes" id="UP001216595">
    <property type="component" value="Unassembled WGS sequence"/>
</dbReference>
<reference evidence="5 6" key="1">
    <citation type="submission" date="2023-01" db="EMBL/GenBank/DDBJ databases">
        <title>Novel species of the genus Asticcacaulis isolated from rivers.</title>
        <authorList>
            <person name="Lu H."/>
        </authorList>
    </citation>
    <scope>NUCLEOTIDE SEQUENCE [LARGE SCALE GENOMIC DNA]</scope>
    <source>
        <strain evidence="5 6">DXS10W</strain>
    </source>
</reference>
<dbReference type="SUPFAM" id="SSF75516">
    <property type="entry name" value="Pheromone-binding domain of LuxR-like quorum-sensing transcription factors"/>
    <property type="match status" value="1"/>
</dbReference>
<feature type="domain" description="HTH luxR-type" evidence="4">
    <location>
        <begin position="182"/>
        <end position="239"/>
    </location>
</feature>
<dbReference type="Gene3D" id="1.10.10.10">
    <property type="entry name" value="Winged helix-like DNA-binding domain superfamily/Winged helix DNA-binding domain"/>
    <property type="match status" value="1"/>
</dbReference>
<sequence length="246" mass="27262">MPSYIAKHVADPARQAAMEVIANRFGRAHATHPMMAALRQIVPFDSFAMSGMAFFGLGVGRGVMLATDMPEAFIRQFLSENLYHQDPMSYLMTAEQHWGSWHDLGPEVLTGPGVERIRQLEQQFGITTRSAIGFFKGEQRFGGVTFCRATPFSDDEKFILEMTTRVVHAELSDQLLSAMNQHLGLSEGELACLKHFADGLEVPAIHQVTGYTTDTIYGYAKSAARKMGVRGRTHAVAEALRRKLIA</sequence>
<comment type="caution">
    <text evidence="5">The sequence shown here is derived from an EMBL/GenBank/DDBJ whole genome shotgun (WGS) entry which is preliminary data.</text>
</comment>
<dbReference type="SUPFAM" id="SSF46894">
    <property type="entry name" value="C-terminal effector domain of the bipartite response regulators"/>
    <property type="match status" value="1"/>
</dbReference>
<name>A0ABT5IGI3_9CAUL</name>
<dbReference type="Gene3D" id="3.30.450.80">
    <property type="entry name" value="Transcription factor LuxR-like, autoinducer-binding domain"/>
    <property type="match status" value="1"/>
</dbReference>
<protein>
    <submittedName>
        <fullName evidence="5">Autoinducer binding domain-containing protein</fullName>
    </submittedName>
</protein>
<evidence type="ECO:0000259" key="4">
    <source>
        <dbReference type="SMART" id="SM00421"/>
    </source>
</evidence>
<keyword evidence="2" id="KW-0238">DNA-binding</keyword>
<dbReference type="InterPro" id="IPR036693">
    <property type="entry name" value="TF_LuxR_autoind-bd_dom_sf"/>
</dbReference>
<dbReference type="InterPro" id="IPR016032">
    <property type="entry name" value="Sig_transdc_resp-reg_C-effctor"/>
</dbReference>
<keyword evidence="1" id="KW-0805">Transcription regulation</keyword>
<evidence type="ECO:0000256" key="1">
    <source>
        <dbReference type="ARBA" id="ARBA00023015"/>
    </source>
</evidence>
<keyword evidence="3" id="KW-0804">Transcription</keyword>
<keyword evidence="6" id="KW-1185">Reference proteome</keyword>
<dbReference type="InterPro" id="IPR005143">
    <property type="entry name" value="TF_LuxR_autoind-bd_dom"/>
</dbReference>
<organism evidence="5 6">
    <name type="scientific">Asticcacaulis currens</name>
    <dbReference type="NCBI Taxonomy" id="2984210"/>
    <lineage>
        <taxon>Bacteria</taxon>
        <taxon>Pseudomonadati</taxon>
        <taxon>Pseudomonadota</taxon>
        <taxon>Alphaproteobacteria</taxon>
        <taxon>Caulobacterales</taxon>
        <taxon>Caulobacteraceae</taxon>
        <taxon>Asticcacaulis</taxon>
    </lineage>
</organism>
<evidence type="ECO:0000313" key="6">
    <source>
        <dbReference type="Proteomes" id="UP001216595"/>
    </source>
</evidence>
<dbReference type="EMBL" id="JAQQKW010000007">
    <property type="protein sequence ID" value="MDC7695067.1"/>
    <property type="molecule type" value="Genomic_DNA"/>
</dbReference>
<dbReference type="RefSeq" id="WP_272741761.1">
    <property type="nucleotide sequence ID" value="NZ_JAQQKW010000007.1"/>
</dbReference>
<accession>A0ABT5IGI3</accession>
<proteinExistence type="predicted"/>
<dbReference type="SMART" id="SM00421">
    <property type="entry name" value="HTH_LUXR"/>
    <property type="match status" value="1"/>
</dbReference>
<dbReference type="Pfam" id="PF03472">
    <property type="entry name" value="Autoind_bind"/>
    <property type="match status" value="1"/>
</dbReference>
<dbReference type="InterPro" id="IPR000792">
    <property type="entry name" value="Tscrpt_reg_LuxR_C"/>
</dbReference>
<evidence type="ECO:0000256" key="3">
    <source>
        <dbReference type="ARBA" id="ARBA00023163"/>
    </source>
</evidence>
<dbReference type="InterPro" id="IPR036388">
    <property type="entry name" value="WH-like_DNA-bd_sf"/>
</dbReference>
<evidence type="ECO:0000313" key="5">
    <source>
        <dbReference type="EMBL" id="MDC7695067.1"/>
    </source>
</evidence>
<gene>
    <name evidence="5" type="ORF">PQU94_12340</name>
</gene>
<evidence type="ECO:0000256" key="2">
    <source>
        <dbReference type="ARBA" id="ARBA00023125"/>
    </source>
</evidence>